<dbReference type="SUPFAM" id="SSF54593">
    <property type="entry name" value="Glyoxalase/Bleomycin resistance protein/Dihydroxybiphenyl dioxygenase"/>
    <property type="match status" value="1"/>
</dbReference>
<dbReference type="EMBL" id="LIAW01000072">
    <property type="protein sequence ID" value="KRO32626.1"/>
    <property type="molecule type" value="Genomic_DNA"/>
</dbReference>
<sequence length="159" mass="17543">MKKIMNGKVDSWAWHHVGISVKDIDRALDYYRENLGFKVTFEARNMTDLISSITGVPGLGAHLVQTKSPLSDLVLEFIEFFNVPDDLDPLLPIAPGRSHNAFLVPNIDKALDNLLADGGIMLGKVTEFAEGKAVYCADRFGTVIELEEQLGEHGDFLKG</sequence>
<evidence type="ECO:0000259" key="2">
    <source>
        <dbReference type="PROSITE" id="PS51819"/>
    </source>
</evidence>
<evidence type="ECO:0000256" key="1">
    <source>
        <dbReference type="ARBA" id="ARBA00022723"/>
    </source>
</evidence>
<dbReference type="InterPro" id="IPR029068">
    <property type="entry name" value="Glyas_Bleomycin-R_OHBP_Dase"/>
</dbReference>
<gene>
    <name evidence="3" type="ORF">ABR64_05550</name>
</gene>
<dbReference type="InterPro" id="IPR037523">
    <property type="entry name" value="VOC_core"/>
</dbReference>
<dbReference type="Gene3D" id="3.10.180.10">
    <property type="entry name" value="2,3-Dihydroxybiphenyl 1,2-Dioxygenase, domain 1"/>
    <property type="match status" value="1"/>
</dbReference>
<dbReference type="GO" id="GO:0046491">
    <property type="term" value="P:L-methylmalonyl-CoA metabolic process"/>
    <property type="evidence" value="ECO:0007669"/>
    <property type="project" value="TreeGrafter"/>
</dbReference>
<dbReference type="PROSITE" id="PS51819">
    <property type="entry name" value="VOC"/>
    <property type="match status" value="1"/>
</dbReference>
<comment type="caution">
    <text evidence="3">The sequence shown here is derived from an EMBL/GenBank/DDBJ whole genome shotgun (WGS) entry which is preliminary data.</text>
</comment>
<dbReference type="InterPro" id="IPR004360">
    <property type="entry name" value="Glyas_Fos-R_dOase_dom"/>
</dbReference>
<dbReference type="InterPro" id="IPR051785">
    <property type="entry name" value="MMCE/EMCE_epimerase"/>
</dbReference>
<protein>
    <recommendedName>
        <fullName evidence="2">VOC domain-containing protein</fullName>
    </recommendedName>
</protein>
<name>A0A0R2P6I8_9ACTN</name>
<dbReference type="Proteomes" id="UP000053349">
    <property type="component" value="Unassembled WGS sequence"/>
</dbReference>
<evidence type="ECO:0000313" key="3">
    <source>
        <dbReference type="EMBL" id="KRO32626.1"/>
    </source>
</evidence>
<dbReference type="PANTHER" id="PTHR43048">
    <property type="entry name" value="METHYLMALONYL-COA EPIMERASE"/>
    <property type="match status" value="1"/>
</dbReference>
<dbReference type="Pfam" id="PF00903">
    <property type="entry name" value="Glyoxalase"/>
    <property type="match status" value="1"/>
</dbReference>
<evidence type="ECO:0000313" key="4">
    <source>
        <dbReference type="Proteomes" id="UP000053349"/>
    </source>
</evidence>
<feature type="domain" description="VOC" evidence="2">
    <location>
        <begin position="13"/>
        <end position="149"/>
    </location>
</feature>
<dbReference type="PANTHER" id="PTHR43048:SF6">
    <property type="entry name" value="BLR8189 PROTEIN"/>
    <property type="match status" value="1"/>
</dbReference>
<proteinExistence type="predicted"/>
<accession>A0A0R2P6I8</accession>
<dbReference type="AlphaFoldDB" id="A0A0R2P6I8"/>
<organism evidence="3 4">
    <name type="scientific">Actinobacteria bacterium BACL2 MAG-121001-bin67</name>
    <dbReference type="NCBI Taxonomy" id="1655572"/>
    <lineage>
        <taxon>Bacteria</taxon>
        <taxon>Bacillati</taxon>
        <taxon>Actinomycetota</taxon>
        <taxon>Actinomycetes</taxon>
        <taxon>Actinomycetes incertae sedis</taxon>
        <taxon>ac1 cluster</taxon>
    </lineage>
</organism>
<keyword evidence="1" id="KW-0479">Metal-binding</keyword>
<dbReference type="GO" id="GO:0004493">
    <property type="term" value="F:methylmalonyl-CoA epimerase activity"/>
    <property type="evidence" value="ECO:0007669"/>
    <property type="project" value="TreeGrafter"/>
</dbReference>
<dbReference type="GO" id="GO:0046872">
    <property type="term" value="F:metal ion binding"/>
    <property type="evidence" value="ECO:0007669"/>
    <property type="project" value="UniProtKB-KW"/>
</dbReference>
<reference evidence="3 4" key="1">
    <citation type="submission" date="2015-10" db="EMBL/GenBank/DDBJ databases">
        <title>Metagenome-Assembled Genomes uncover a global brackish microbiome.</title>
        <authorList>
            <person name="Hugerth L.W."/>
            <person name="Larsson J."/>
            <person name="Alneberg J."/>
            <person name="Lindh M.V."/>
            <person name="Legrand C."/>
            <person name="Pinhassi J."/>
            <person name="Andersson A.F."/>
        </authorList>
    </citation>
    <scope>NUCLEOTIDE SEQUENCE [LARGE SCALE GENOMIC DNA]</scope>
    <source>
        <strain evidence="3">BACL2 MAG-121001-bin67</strain>
    </source>
</reference>